<name>A0ABP8DZ77_9MICO</name>
<evidence type="ECO:0000256" key="1">
    <source>
        <dbReference type="SAM" id="MobiDB-lite"/>
    </source>
</evidence>
<proteinExistence type="predicted"/>
<protein>
    <recommendedName>
        <fullName evidence="2">DUF2510 domain-containing protein</fullName>
    </recommendedName>
</protein>
<dbReference type="RefSeq" id="WP_344793803.1">
    <property type="nucleotide sequence ID" value="NZ_BAABAU010000001.1"/>
</dbReference>
<evidence type="ECO:0000313" key="4">
    <source>
        <dbReference type="Proteomes" id="UP001501594"/>
    </source>
</evidence>
<gene>
    <name evidence="3" type="ORF">GCM10022256_08750</name>
</gene>
<dbReference type="Pfam" id="PF10708">
    <property type="entry name" value="DUF2510"/>
    <property type="match status" value="1"/>
</dbReference>
<dbReference type="InterPro" id="IPR018929">
    <property type="entry name" value="DUF2510"/>
</dbReference>
<evidence type="ECO:0000259" key="2">
    <source>
        <dbReference type="Pfam" id="PF10708"/>
    </source>
</evidence>
<feature type="domain" description="DUF2510" evidence="2">
    <location>
        <begin position="11"/>
        <end position="39"/>
    </location>
</feature>
<keyword evidence="4" id="KW-1185">Reference proteome</keyword>
<dbReference type="Proteomes" id="UP001501594">
    <property type="component" value="Unassembled WGS sequence"/>
</dbReference>
<reference evidence="4" key="1">
    <citation type="journal article" date="2019" name="Int. J. Syst. Evol. Microbiol.">
        <title>The Global Catalogue of Microorganisms (GCM) 10K type strain sequencing project: providing services to taxonomists for standard genome sequencing and annotation.</title>
        <authorList>
            <consortium name="The Broad Institute Genomics Platform"/>
            <consortium name="The Broad Institute Genome Sequencing Center for Infectious Disease"/>
            <person name="Wu L."/>
            <person name="Ma J."/>
        </authorList>
    </citation>
    <scope>NUCLEOTIDE SEQUENCE [LARGE SCALE GENOMIC DNA]</scope>
    <source>
        <strain evidence="4">JCM 17442</strain>
    </source>
</reference>
<dbReference type="EMBL" id="BAABAU010000001">
    <property type="protein sequence ID" value="GAA4265263.1"/>
    <property type="molecule type" value="Genomic_DNA"/>
</dbReference>
<accession>A0ABP8DZ77</accession>
<evidence type="ECO:0000313" key="3">
    <source>
        <dbReference type="EMBL" id="GAA4265263.1"/>
    </source>
</evidence>
<organism evidence="3 4">
    <name type="scientific">Frondihabitans peucedani</name>
    <dbReference type="NCBI Taxonomy" id="598626"/>
    <lineage>
        <taxon>Bacteria</taxon>
        <taxon>Bacillati</taxon>
        <taxon>Actinomycetota</taxon>
        <taxon>Actinomycetes</taxon>
        <taxon>Micrococcales</taxon>
        <taxon>Microbacteriaceae</taxon>
        <taxon>Frondihabitans</taxon>
    </lineage>
</organism>
<comment type="caution">
    <text evidence="3">The sequence shown here is derived from an EMBL/GenBank/DDBJ whole genome shotgun (WGS) entry which is preliminary data.</text>
</comment>
<feature type="region of interest" description="Disordered" evidence="1">
    <location>
        <begin position="1"/>
        <end position="47"/>
    </location>
</feature>
<feature type="compositionally biased region" description="Basic and acidic residues" evidence="1">
    <location>
        <begin position="19"/>
        <end position="43"/>
    </location>
</feature>
<sequence length="163" mass="18234">MTDLPPPRTPAGWYPDGVAGRERRWDGDQWTEETREQQDRDDTSPAPAVLVARGVTGFAEIEGSILLYRSKRDRPPLQRIDLHTVERIVVSRRGSAFDVVLVGARGGSRARPSLFSETSLTRSPLTPESEWDAFLEALEAAVARAVPKFRPDDVRRNSRSLPN</sequence>